<comment type="caution">
    <text evidence="1">The sequence shown here is derived from an EMBL/GenBank/DDBJ whole genome shotgun (WGS) entry which is preliminary data.</text>
</comment>
<organism evidence="1 2">
    <name type="scientific">Hymenobacter telluris</name>
    <dbReference type="NCBI Taxonomy" id="2816474"/>
    <lineage>
        <taxon>Bacteria</taxon>
        <taxon>Pseudomonadati</taxon>
        <taxon>Bacteroidota</taxon>
        <taxon>Cytophagia</taxon>
        <taxon>Cytophagales</taxon>
        <taxon>Hymenobacteraceae</taxon>
        <taxon>Hymenobacter</taxon>
    </lineage>
</organism>
<gene>
    <name evidence="1" type="ORF">J0X19_04590</name>
</gene>
<dbReference type="Proteomes" id="UP000664144">
    <property type="component" value="Unassembled WGS sequence"/>
</dbReference>
<proteinExistence type="predicted"/>
<dbReference type="AlphaFoldDB" id="A0A939ETY2"/>
<evidence type="ECO:0000313" key="2">
    <source>
        <dbReference type="Proteomes" id="UP000664144"/>
    </source>
</evidence>
<keyword evidence="2" id="KW-1185">Reference proteome</keyword>
<accession>A0A939ETY2</accession>
<dbReference type="RefSeq" id="WP_206981713.1">
    <property type="nucleotide sequence ID" value="NZ_JAFLQZ010000002.1"/>
</dbReference>
<reference evidence="1" key="1">
    <citation type="submission" date="2021-03" db="EMBL/GenBank/DDBJ databases">
        <authorList>
            <person name="Kim M.K."/>
        </authorList>
    </citation>
    <scope>NUCLEOTIDE SEQUENCE</scope>
    <source>
        <strain evidence="1">BT186</strain>
    </source>
</reference>
<name>A0A939ETY2_9BACT</name>
<dbReference type="EMBL" id="JAFLQZ010000002">
    <property type="protein sequence ID" value="MBO0357211.1"/>
    <property type="molecule type" value="Genomic_DNA"/>
</dbReference>
<evidence type="ECO:0000313" key="1">
    <source>
        <dbReference type="EMBL" id="MBO0357211.1"/>
    </source>
</evidence>
<sequence>MRYLSWVPLAIGGVLVATGATAQRRNVGDLVIVPEAQVEVALKGADYLLAGFNLVSNPGEGSTFTGGQLRLGYEHFWNEHWSGGATLRILGGSNYSYGDFLGLEGNVTPGLLVRHSGTIGGFNFRQRLGLEYATTFDVLGSSNENRALTRLRLDVDRVFPLGGKLAIRPRIAYEVVTYLRLQRDENELKERVVDFGNLRAEVGVRLSPHVDFTPWVASQTYYLNTLPQFDATGKQTGGGRTNLLTPLVGLDLRVTVFTKAATAERVQLPTQH</sequence>
<protein>
    <submittedName>
        <fullName evidence="1">Uncharacterized protein</fullName>
    </submittedName>
</protein>